<dbReference type="SUPFAM" id="SSF58104">
    <property type="entry name" value="Methyl-accepting chemotaxis protein (MCP) signaling domain"/>
    <property type="match status" value="1"/>
</dbReference>
<evidence type="ECO:0000256" key="1">
    <source>
        <dbReference type="ARBA" id="ARBA00004370"/>
    </source>
</evidence>
<dbReference type="CDD" id="cd11386">
    <property type="entry name" value="MCP_signal"/>
    <property type="match status" value="1"/>
</dbReference>
<evidence type="ECO:0000259" key="6">
    <source>
        <dbReference type="PROSITE" id="PS50111"/>
    </source>
</evidence>
<dbReference type="InterPro" id="IPR004090">
    <property type="entry name" value="Chemotax_Me-accpt_rcpt"/>
</dbReference>
<dbReference type="SMART" id="SM00283">
    <property type="entry name" value="MA"/>
    <property type="match status" value="1"/>
</dbReference>
<dbReference type="InterPro" id="IPR033462">
    <property type="entry name" value="Cache_3-Cache_2"/>
</dbReference>
<dbReference type="InterPro" id="IPR003660">
    <property type="entry name" value="HAMP_dom"/>
</dbReference>
<feature type="transmembrane region" description="Helical" evidence="5">
    <location>
        <begin position="12"/>
        <end position="32"/>
    </location>
</feature>
<dbReference type="PROSITE" id="PS50885">
    <property type="entry name" value="HAMP"/>
    <property type="match status" value="1"/>
</dbReference>
<dbReference type="Gene3D" id="3.30.450.20">
    <property type="entry name" value="PAS domain"/>
    <property type="match status" value="1"/>
</dbReference>
<dbReference type="InterPro" id="IPR029151">
    <property type="entry name" value="Sensor-like_sf"/>
</dbReference>
<keyword evidence="5" id="KW-0472">Membrane</keyword>
<evidence type="ECO:0000259" key="7">
    <source>
        <dbReference type="PROSITE" id="PS50885"/>
    </source>
</evidence>
<keyword evidence="5" id="KW-0812">Transmembrane</keyword>
<comment type="subcellular location">
    <subcellularLocation>
        <location evidence="1">Membrane</location>
    </subcellularLocation>
</comment>
<keyword evidence="9" id="KW-1185">Reference proteome</keyword>
<dbReference type="PROSITE" id="PS50111">
    <property type="entry name" value="CHEMOTAXIS_TRANSDUC_2"/>
    <property type="match status" value="1"/>
</dbReference>
<dbReference type="InterPro" id="IPR004089">
    <property type="entry name" value="MCPsignal_dom"/>
</dbReference>
<dbReference type="GO" id="GO:0004888">
    <property type="term" value="F:transmembrane signaling receptor activity"/>
    <property type="evidence" value="ECO:0007669"/>
    <property type="project" value="InterPro"/>
</dbReference>
<evidence type="ECO:0000256" key="5">
    <source>
        <dbReference type="SAM" id="Phobius"/>
    </source>
</evidence>
<dbReference type="PANTHER" id="PTHR32089">
    <property type="entry name" value="METHYL-ACCEPTING CHEMOTAXIS PROTEIN MCPB"/>
    <property type="match status" value="1"/>
</dbReference>
<organism evidence="8 9">
    <name type="scientific">Shewanella zhuhaiensis</name>
    <dbReference type="NCBI Taxonomy" id="2919576"/>
    <lineage>
        <taxon>Bacteria</taxon>
        <taxon>Pseudomonadati</taxon>
        <taxon>Pseudomonadota</taxon>
        <taxon>Gammaproteobacteria</taxon>
        <taxon>Alteromonadales</taxon>
        <taxon>Shewanellaceae</taxon>
        <taxon>Shewanella</taxon>
    </lineage>
</organism>
<proteinExistence type="inferred from homology"/>
<dbReference type="Pfam" id="PF00015">
    <property type="entry name" value="MCPsignal"/>
    <property type="match status" value="1"/>
</dbReference>
<dbReference type="Proteomes" id="UP001297581">
    <property type="component" value="Unassembled WGS sequence"/>
</dbReference>
<gene>
    <name evidence="8" type="ORF">MJ923_05605</name>
</gene>
<dbReference type="SUPFAM" id="SSF103190">
    <property type="entry name" value="Sensory domain-like"/>
    <property type="match status" value="1"/>
</dbReference>
<protein>
    <submittedName>
        <fullName evidence="8">Methyl-accepting chemotaxis protein</fullName>
    </submittedName>
</protein>
<dbReference type="AlphaFoldDB" id="A0AAJ1BH11"/>
<name>A0AAJ1BH11_9GAMM</name>
<reference evidence="8 9" key="1">
    <citation type="submission" date="2022-02" db="EMBL/GenBank/DDBJ databases">
        <title>The genome sequence of Shewanella sp. 3B26.</title>
        <authorList>
            <person name="Du J."/>
        </authorList>
    </citation>
    <scope>NUCLEOTIDE SEQUENCE [LARGE SCALE GENOMIC DNA]</scope>
    <source>
        <strain evidence="8 9">3B26</strain>
    </source>
</reference>
<keyword evidence="2 4" id="KW-0807">Transducer</keyword>
<comment type="caution">
    <text evidence="8">The sequence shown here is derived from an EMBL/GenBank/DDBJ whole genome shotgun (WGS) entry which is preliminary data.</text>
</comment>
<dbReference type="Pfam" id="PF17201">
    <property type="entry name" value="Cache_3-Cache_2"/>
    <property type="match status" value="1"/>
</dbReference>
<dbReference type="GO" id="GO:0016020">
    <property type="term" value="C:membrane"/>
    <property type="evidence" value="ECO:0007669"/>
    <property type="project" value="UniProtKB-SubCell"/>
</dbReference>
<evidence type="ECO:0000313" key="9">
    <source>
        <dbReference type="Proteomes" id="UP001297581"/>
    </source>
</evidence>
<dbReference type="EMBL" id="JAKUDL010000002">
    <property type="protein sequence ID" value="MCH4293777.1"/>
    <property type="molecule type" value="Genomic_DNA"/>
</dbReference>
<dbReference type="FunFam" id="1.10.287.950:FF:000001">
    <property type="entry name" value="Methyl-accepting chemotaxis sensory transducer"/>
    <property type="match status" value="1"/>
</dbReference>
<comment type="similarity">
    <text evidence="3">Belongs to the methyl-accepting chemotaxis (MCP) protein family.</text>
</comment>
<evidence type="ECO:0000256" key="3">
    <source>
        <dbReference type="ARBA" id="ARBA00029447"/>
    </source>
</evidence>
<evidence type="ECO:0000313" key="8">
    <source>
        <dbReference type="EMBL" id="MCH4293777.1"/>
    </source>
</evidence>
<dbReference type="RefSeq" id="WP_240590260.1">
    <property type="nucleotide sequence ID" value="NZ_JAKUDL010000002.1"/>
</dbReference>
<feature type="domain" description="Methyl-accepting transducer" evidence="6">
    <location>
        <begin position="394"/>
        <end position="630"/>
    </location>
</feature>
<dbReference type="Gene3D" id="6.10.340.10">
    <property type="match status" value="1"/>
</dbReference>
<evidence type="ECO:0000256" key="2">
    <source>
        <dbReference type="ARBA" id="ARBA00023224"/>
    </source>
</evidence>
<keyword evidence="5" id="KW-1133">Transmembrane helix</keyword>
<feature type="domain" description="HAMP" evidence="7">
    <location>
        <begin position="334"/>
        <end position="389"/>
    </location>
</feature>
<dbReference type="PRINTS" id="PR00260">
    <property type="entry name" value="CHEMTRNSDUCR"/>
</dbReference>
<dbReference type="GO" id="GO:0006935">
    <property type="term" value="P:chemotaxis"/>
    <property type="evidence" value="ECO:0007669"/>
    <property type="project" value="InterPro"/>
</dbReference>
<dbReference type="GO" id="GO:0007165">
    <property type="term" value="P:signal transduction"/>
    <property type="evidence" value="ECO:0007669"/>
    <property type="project" value="UniProtKB-KW"/>
</dbReference>
<dbReference type="PANTHER" id="PTHR32089:SF74">
    <property type="entry name" value="METHYL-ACCEPTING CHEMOTAXIS PROTEIN AER"/>
    <property type="match status" value="1"/>
</dbReference>
<evidence type="ECO:0000256" key="4">
    <source>
        <dbReference type="PROSITE-ProRule" id="PRU00284"/>
    </source>
</evidence>
<accession>A0AAJ1BH11</accession>
<sequence length="666" mass="72051">MNYKEWPLAKQIGVLATALTFLVFSLMGFIAYQSASSALQTKGMTAMSAKSDAVTDMLALQYQSLAALARRNADVLREMYPGNFHKPGRTVKVLGQDTPVLMHEKEQINATKSKVDRYANLTGGTATVFVRDGDDFLRISTSLKKADGSRALGTYLGKGHPAYQVLMSGGSYEGYANLFGRDYMTIYRALRDTNGDVVAVLYIGFDITDSLKELRAAVARLKVETTGHFMLVNRKDELIFASGAEVGSPLSSALLDGLSPAELPTSSEGLAFTDDKGKSRYLILREVPGWQWRLLATVPTAELHEESISLLKINALLSTVGILVITLCLSWVLVRALRPLTELKQQLEGLGRGELDQRWQTSAEHTQNEVQHIRNSVATMAANLKALIESLKSSVLTLGTMAEESRHIAHQNGEEAAALMLQTDQIATAIEEMSTSIRDVAEHASEGANQSQRVDEAARDGQRMLNGMVADLGTLSERLASSHVAVEEVARESEAISKVTEVINNIAEQTNLLALNAAIEAARAGEQGRGFAVVADEVRTLASRTQASIAEIGQTISNLQHKVRATASQMDEAHQLGQSCASQGTTTGQELEGITRRIGDMATVSASIASATHQQSTVAEDITHNLHLISDLAREGETRASETVISADKLGSLALELKKQVEVFRT</sequence>
<dbReference type="Gene3D" id="1.10.287.950">
    <property type="entry name" value="Methyl-accepting chemotaxis protein"/>
    <property type="match status" value="1"/>
</dbReference>